<protein>
    <recommendedName>
        <fullName evidence="2">RRM domain-containing protein</fullName>
    </recommendedName>
</protein>
<organism evidence="3 4">
    <name type="scientific">Ficus carica</name>
    <name type="common">Common fig</name>
    <dbReference type="NCBI Taxonomy" id="3494"/>
    <lineage>
        <taxon>Eukaryota</taxon>
        <taxon>Viridiplantae</taxon>
        <taxon>Streptophyta</taxon>
        <taxon>Embryophyta</taxon>
        <taxon>Tracheophyta</taxon>
        <taxon>Spermatophyta</taxon>
        <taxon>Magnoliopsida</taxon>
        <taxon>eudicotyledons</taxon>
        <taxon>Gunneridae</taxon>
        <taxon>Pentapetalae</taxon>
        <taxon>rosids</taxon>
        <taxon>fabids</taxon>
        <taxon>Rosales</taxon>
        <taxon>Moraceae</taxon>
        <taxon>Ficeae</taxon>
        <taxon>Ficus</taxon>
    </lineage>
</organism>
<feature type="domain" description="RRM" evidence="2">
    <location>
        <begin position="30"/>
        <end position="94"/>
    </location>
</feature>
<keyword evidence="1" id="KW-0694">RNA-binding</keyword>
<dbReference type="Gene3D" id="3.30.70.330">
    <property type="match status" value="1"/>
</dbReference>
<evidence type="ECO:0000256" key="1">
    <source>
        <dbReference type="PROSITE-ProRule" id="PRU00176"/>
    </source>
</evidence>
<dbReference type="GO" id="GO:0003723">
    <property type="term" value="F:RNA binding"/>
    <property type="evidence" value="ECO:0007669"/>
    <property type="project" value="UniProtKB-UniRule"/>
</dbReference>
<sequence length="123" mass="13784">MKALSLQDRTQVKGRHIRMMLSHRVTRLAVNLTVVGIDHSIDSEKLRNLFSAYWFIVSCRVTVKGSGYVQFDSEDSAMAAIISLHETIMQGKKIGSLYGFIPLGLDPWHLVKPRKPGASERSS</sequence>
<gene>
    <name evidence="3" type="ORF">TIFTF001_006553</name>
</gene>
<dbReference type="PROSITE" id="PS50102">
    <property type="entry name" value="RRM"/>
    <property type="match status" value="1"/>
</dbReference>
<reference evidence="3" key="1">
    <citation type="submission" date="2023-07" db="EMBL/GenBank/DDBJ databases">
        <title>draft genome sequence of fig (Ficus carica).</title>
        <authorList>
            <person name="Takahashi T."/>
            <person name="Nishimura K."/>
        </authorList>
    </citation>
    <scope>NUCLEOTIDE SEQUENCE</scope>
</reference>
<dbReference type="CDD" id="cd00590">
    <property type="entry name" value="RRM_SF"/>
    <property type="match status" value="1"/>
</dbReference>
<accession>A0AA88DFS6</accession>
<proteinExistence type="predicted"/>
<evidence type="ECO:0000313" key="3">
    <source>
        <dbReference type="EMBL" id="GMN37104.1"/>
    </source>
</evidence>
<dbReference type="InterPro" id="IPR035979">
    <property type="entry name" value="RBD_domain_sf"/>
</dbReference>
<dbReference type="EMBL" id="BTGU01000006">
    <property type="protein sequence ID" value="GMN37104.1"/>
    <property type="molecule type" value="Genomic_DNA"/>
</dbReference>
<dbReference type="SMART" id="SM00360">
    <property type="entry name" value="RRM"/>
    <property type="match status" value="1"/>
</dbReference>
<dbReference type="SUPFAM" id="SSF54928">
    <property type="entry name" value="RNA-binding domain, RBD"/>
    <property type="match status" value="1"/>
</dbReference>
<keyword evidence="4" id="KW-1185">Reference proteome</keyword>
<comment type="caution">
    <text evidence="3">The sequence shown here is derived from an EMBL/GenBank/DDBJ whole genome shotgun (WGS) entry which is preliminary data.</text>
</comment>
<evidence type="ECO:0000313" key="4">
    <source>
        <dbReference type="Proteomes" id="UP001187192"/>
    </source>
</evidence>
<name>A0AA88DFS6_FICCA</name>
<dbReference type="Proteomes" id="UP001187192">
    <property type="component" value="Unassembled WGS sequence"/>
</dbReference>
<dbReference type="InterPro" id="IPR012677">
    <property type="entry name" value="Nucleotide-bd_a/b_plait_sf"/>
</dbReference>
<dbReference type="InterPro" id="IPR000504">
    <property type="entry name" value="RRM_dom"/>
</dbReference>
<dbReference type="AlphaFoldDB" id="A0AA88DFS6"/>
<dbReference type="Pfam" id="PF00076">
    <property type="entry name" value="RRM_1"/>
    <property type="match status" value="1"/>
</dbReference>
<evidence type="ECO:0000259" key="2">
    <source>
        <dbReference type="PROSITE" id="PS50102"/>
    </source>
</evidence>